<dbReference type="Proteomes" id="UP000054598">
    <property type="component" value="Unassembled WGS sequence"/>
</dbReference>
<dbReference type="GO" id="GO:0005737">
    <property type="term" value="C:cytoplasm"/>
    <property type="evidence" value="ECO:0007669"/>
    <property type="project" value="UniProtKB-SubCell"/>
</dbReference>
<evidence type="ECO:0000256" key="7">
    <source>
        <dbReference type="ARBA" id="ARBA00025077"/>
    </source>
</evidence>
<evidence type="ECO:0000256" key="5">
    <source>
        <dbReference type="ARBA" id="ARBA00022490"/>
    </source>
</evidence>
<comment type="subcellular location">
    <subcellularLocation>
        <location evidence="1 9">Cytoplasm</location>
    </subcellularLocation>
</comment>
<dbReference type="AlphaFoldDB" id="A0A101IV64"/>
<gene>
    <name evidence="9" type="primary">pfdB</name>
    <name evidence="11" type="ORF">XE10_0927</name>
</gene>
<reference evidence="12" key="1">
    <citation type="journal article" date="2015" name="MBio">
        <title>Genome-Resolved Metagenomic Analysis Reveals Roles for Candidate Phyla and Other Microbial Community Members in Biogeochemical Transformations in Oil Reservoirs.</title>
        <authorList>
            <person name="Hu P."/>
            <person name="Tom L."/>
            <person name="Singh A."/>
            <person name="Thomas B.C."/>
            <person name="Baker B.J."/>
            <person name="Piceno Y.M."/>
            <person name="Andersen G.L."/>
            <person name="Banfield J.F."/>
        </authorList>
    </citation>
    <scope>NUCLEOTIDE SEQUENCE [LARGE SCALE GENOMIC DNA]</scope>
</reference>
<dbReference type="GO" id="GO:0051082">
    <property type="term" value="F:unfolded protein binding"/>
    <property type="evidence" value="ECO:0007669"/>
    <property type="project" value="UniProtKB-UniRule"/>
</dbReference>
<evidence type="ECO:0000256" key="6">
    <source>
        <dbReference type="ARBA" id="ARBA00023186"/>
    </source>
</evidence>
<evidence type="ECO:0000256" key="3">
    <source>
        <dbReference type="ARBA" id="ARBA00011716"/>
    </source>
</evidence>
<dbReference type="HAMAP" id="MF_00307">
    <property type="entry name" value="PfdB"/>
    <property type="match status" value="1"/>
</dbReference>
<dbReference type="SUPFAM" id="SSF46579">
    <property type="entry name" value="Prefoldin"/>
    <property type="match status" value="1"/>
</dbReference>
<evidence type="ECO:0000256" key="4">
    <source>
        <dbReference type="ARBA" id="ARBA00016304"/>
    </source>
</evidence>
<dbReference type="GO" id="GO:0006457">
    <property type="term" value="P:protein folding"/>
    <property type="evidence" value="ECO:0007669"/>
    <property type="project" value="UniProtKB-UniRule"/>
</dbReference>
<dbReference type="CDD" id="cd23162">
    <property type="entry name" value="Prefoldin_beta_GimC"/>
    <property type="match status" value="1"/>
</dbReference>
<comment type="similarity">
    <text evidence="2 9">Belongs to the prefoldin subunit beta family.</text>
</comment>
<accession>A0A101IV64</accession>
<dbReference type="Gene3D" id="1.10.287.370">
    <property type="match status" value="1"/>
</dbReference>
<dbReference type="GO" id="GO:0016272">
    <property type="term" value="C:prefoldin complex"/>
    <property type="evidence" value="ECO:0007669"/>
    <property type="project" value="UniProtKB-UniRule"/>
</dbReference>
<comment type="subunit">
    <text evidence="3 9">Heterohexamer of two alpha and four beta subunits.</text>
</comment>
<comment type="function">
    <text evidence="7 9">Molecular chaperone capable of stabilizing a range of proteins. Seems to fulfill an ATP-independent, HSP70-like function in archaeal de novo protein folding.</text>
</comment>
<feature type="coiled-coil region" evidence="10">
    <location>
        <begin position="17"/>
        <end position="108"/>
    </location>
</feature>
<keyword evidence="10" id="KW-0175">Coiled coil</keyword>
<dbReference type="NCBIfam" id="TIGR02338">
    <property type="entry name" value="gimC_beta"/>
    <property type="match status" value="1"/>
</dbReference>
<evidence type="ECO:0000256" key="9">
    <source>
        <dbReference type="HAMAP-Rule" id="MF_00307"/>
    </source>
</evidence>
<evidence type="ECO:0000256" key="1">
    <source>
        <dbReference type="ARBA" id="ARBA00004496"/>
    </source>
</evidence>
<evidence type="ECO:0000256" key="2">
    <source>
        <dbReference type="ARBA" id="ARBA00008045"/>
    </source>
</evidence>
<evidence type="ECO:0000256" key="8">
    <source>
        <dbReference type="ARBA" id="ARBA00033461"/>
    </source>
</evidence>
<name>A0A101IV64_9EURY</name>
<evidence type="ECO:0000313" key="11">
    <source>
        <dbReference type="EMBL" id="KUL01734.1"/>
    </source>
</evidence>
<keyword evidence="5 9" id="KW-0963">Cytoplasm</keyword>
<dbReference type="EMBL" id="LGHE01000089">
    <property type="protein sequence ID" value="KUL01734.1"/>
    <property type="molecule type" value="Genomic_DNA"/>
</dbReference>
<protein>
    <recommendedName>
        <fullName evidence="4 9">Prefoldin subunit beta</fullName>
    </recommendedName>
    <alternativeName>
        <fullName evidence="8 9">GimC subunit beta</fullName>
    </alternativeName>
</protein>
<sequence length="123" mass="13843">MNMENIPPKVQNQLAMLQQMQQQLQTVVSQKAQYEMTIREAKRAVEDLTDVPEDAAVFMNVGSIMMQKGKEQVLASLNDRVETLDLRVKSLDKQEKALQSRFEQLSSQIRGALEGKQQPPGAA</sequence>
<keyword evidence="6 9" id="KW-0143">Chaperone</keyword>
<evidence type="ECO:0000256" key="10">
    <source>
        <dbReference type="SAM" id="Coils"/>
    </source>
</evidence>
<dbReference type="InterPro" id="IPR012713">
    <property type="entry name" value="PfdB"/>
</dbReference>
<dbReference type="InterPro" id="IPR009053">
    <property type="entry name" value="Prefoldin"/>
</dbReference>
<evidence type="ECO:0000313" key="12">
    <source>
        <dbReference type="Proteomes" id="UP000054598"/>
    </source>
</evidence>
<dbReference type="InterPro" id="IPR002777">
    <property type="entry name" value="PFD_beta-like"/>
</dbReference>
<proteinExistence type="inferred from homology"/>
<organism evidence="11 12">
    <name type="scientific">Methanoculleus marisnigri</name>
    <dbReference type="NCBI Taxonomy" id="2198"/>
    <lineage>
        <taxon>Archaea</taxon>
        <taxon>Methanobacteriati</taxon>
        <taxon>Methanobacteriota</taxon>
        <taxon>Stenosarchaea group</taxon>
        <taxon>Methanomicrobia</taxon>
        <taxon>Methanomicrobiales</taxon>
        <taxon>Methanomicrobiaceae</taxon>
        <taxon>Methanoculleus</taxon>
    </lineage>
</organism>
<dbReference type="PATRIC" id="fig|2198.3.peg.781"/>
<dbReference type="Pfam" id="PF01920">
    <property type="entry name" value="Prefoldin_2"/>
    <property type="match status" value="1"/>
</dbReference>
<comment type="caution">
    <text evidence="11">The sequence shown here is derived from an EMBL/GenBank/DDBJ whole genome shotgun (WGS) entry which is preliminary data.</text>
</comment>